<dbReference type="OrthoDB" id="9802553at2"/>
<sequence length="651" mass="69931">MVGILNIAATSLNAFQRALAVTGNNIANSSNRAYTRQTVQFSPLPSQRYGSNSYIGSGVIISDVRRNSDQFATEQVRETLTLKSEYDCFYQQAIQIDKLLSEKGTSLSSSMQTFFNALGQLNETPDNLASRSLMLQQSQLLTDQFSSLQLRLDEYQRNNSLQIAEAVEQVNQITANIAQINQQLTASPGAPELLDTRDDLLRQLAKYTEVTVIDQGDAGVNVAIGNGEMLVIGGEQRDLAVNINATGQLGTHIYLANGQGQIDISANLHSGMIGGLLDFEDNVLGYASQVIGQLAIGFATGFNTQHELGVDMNGQIGKAYFTDYNQASLQIARALSSSTNTGTAVLSVAISDVSQTMISDYQLLVSDTATNEIRIIRQSDGQSTTLNWTSSPPAPPAGQIVVDGMTITVDNLANLADSDSFTLMPTRGAGRDLQLNISDPLEIALAFPVRTETSLNNTGTGSIALGDIFNTNTPIGKEYSIQFISPTQYNLVNVTDSVTTGPFTFTPNTDNTLMIPDSINPSYSVILSGIPKTGDSFSASYNTGGIGDNRNGLLLAALQQDKIFNSGTESLFDKHTDLITGIGGLTYQGKIRSDAADILHQQAVDFRESKSGVNLDEEASNLLRFEQAYQAASRVMAVSSQIMDVLFAAMG</sequence>
<dbReference type="Proteomes" id="UP000054736">
    <property type="component" value="Unassembled WGS sequence"/>
</dbReference>
<dbReference type="Pfam" id="PF22638">
    <property type="entry name" value="FlgK_D1"/>
    <property type="match status" value="1"/>
</dbReference>
<evidence type="ECO:0000256" key="5">
    <source>
        <dbReference type="ARBA" id="ARBA00022525"/>
    </source>
</evidence>
<comment type="caution">
    <text evidence="11">The sequence shown here is derived from an EMBL/GenBank/DDBJ whole genome shotgun (WGS) entry which is preliminary data.</text>
</comment>
<evidence type="ECO:0000259" key="8">
    <source>
        <dbReference type="Pfam" id="PF06429"/>
    </source>
</evidence>
<dbReference type="PANTHER" id="PTHR30033">
    <property type="entry name" value="FLAGELLAR HOOK-ASSOCIATED PROTEIN 1"/>
    <property type="match status" value="1"/>
</dbReference>
<dbReference type="PATRIC" id="fig|1212489.4.peg.1973"/>
<evidence type="ECO:0000256" key="2">
    <source>
        <dbReference type="ARBA" id="ARBA00004613"/>
    </source>
</evidence>
<keyword evidence="5" id="KW-0964">Secreted</keyword>
<evidence type="ECO:0000256" key="3">
    <source>
        <dbReference type="ARBA" id="ARBA00009677"/>
    </source>
</evidence>
<dbReference type="PRINTS" id="PR01005">
    <property type="entry name" value="FLGHOOKAP1"/>
</dbReference>
<evidence type="ECO:0000259" key="10">
    <source>
        <dbReference type="Pfam" id="PF22638"/>
    </source>
</evidence>
<evidence type="ECO:0000256" key="4">
    <source>
        <dbReference type="ARBA" id="ARBA00016244"/>
    </source>
</evidence>
<evidence type="ECO:0000313" key="11">
    <source>
        <dbReference type="EMBL" id="KTC85541.1"/>
    </source>
</evidence>
<evidence type="ECO:0000256" key="6">
    <source>
        <dbReference type="ARBA" id="ARBA00023143"/>
    </source>
</evidence>
<organism evidence="11 12">
    <name type="scientific">Legionella drozanskii LLAP-1</name>
    <dbReference type="NCBI Taxonomy" id="1212489"/>
    <lineage>
        <taxon>Bacteria</taxon>
        <taxon>Pseudomonadati</taxon>
        <taxon>Pseudomonadota</taxon>
        <taxon>Gammaproteobacteria</taxon>
        <taxon>Legionellales</taxon>
        <taxon>Legionellaceae</taxon>
        <taxon>Legionella</taxon>
    </lineage>
</organism>
<keyword evidence="11" id="KW-0969">Cilium</keyword>
<feature type="domain" description="Flagellar hook-associated protein 1 D2-like" evidence="9">
    <location>
        <begin position="335"/>
        <end position="425"/>
    </location>
</feature>
<dbReference type="Pfam" id="PF06429">
    <property type="entry name" value="Flg_bbr_C"/>
    <property type="match status" value="1"/>
</dbReference>
<keyword evidence="11" id="KW-0966">Cell projection</keyword>
<dbReference type="InterPro" id="IPR002371">
    <property type="entry name" value="FlgK"/>
</dbReference>
<dbReference type="PANTHER" id="PTHR30033:SF1">
    <property type="entry name" value="FLAGELLAR HOOK-ASSOCIATED PROTEIN 1"/>
    <property type="match status" value="1"/>
</dbReference>
<evidence type="ECO:0000256" key="1">
    <source>
        <dbReference type="ARBA" id="ARBA00004365"/>
    </source>
</evidence>
<gene>
    <name evidence="11" type="primary">flgK</name>
    <name evidence="11" type="ORF">Ldro_1866</name>
</gene>
<dbReference type="InterPro" id="IPR049119">
    <property type="entry name" value="FlgK_D2-like"/>
</dbReference>
<name>A0A0W0SRE0_9GAMM</name>
<dbReference type="RefSeq" id="WP_058496167.1">
    <property type="nucleotide sequence ID" value="NZ_CAAAIU010000005.1"/>
</dbReference>
<dbReference type="Pfam" id="PF21158">
    <property type="entry name" value="flgK_1st_1"/>
    <property type="match status" value="1"/>
</dbReference>
<keyword evidence="11" id="KW-0282">Flagellum</keyword>
<dbReference type="AlphaFoldDB" id="A0A0W0SRE0"/>
<accession>A0A0W0SRE0</accession>
<dbReference type="GO" id="GO:0044780">
    <property type="term" value="P:bacterial-type flagellum assembly"/>
    <property type="evidence" value="ECO:0007669"/>
    <property type="project" value="InterPro"/>
</dbReference>
<feature type="domain" description="Flagellar basal-body/hook protein C-terminal" evidence="8">
    <location>
        <begin position="610"/>
        <end position="645"/>
    </location>
</feature>
<dbReference type="EMBL" id="LNXY01000027">
    <property type="protein sequence ID" value="KTC85541.1"/>
    <property type="molecule type" value="Genomic_DNA"/>
</dbReference>
<keyword evidence="6" id="KW-0975">Bacterial flagellum</keyword>
<comment type="similarity">
    <text evidence="3">Belongs to the flagella basal body rod proteins family.</text>
</comment>
<keyword evidence="12" id="KW-1185">Reference proteome</keyword>
<comment type="subcellular location">
    <subcellularLocation>
        <location evidence="1">Bacterial flagellum</location>
    </subcellularLocation>
    <subcellularLocation>
        <location evidence="2">Secreted</location>
    </subcellularLocation>
</comment>
<protein>
    <recommendedName>
        <fullName evidence="4">Flagellar hook-associated protein 1</fullName>
    </recommendedName>
</protein>
<dbReference type="GO" id="GO:0005576">
    <property type="term" value="C:extracellular region"/>
    <property type="evidence" value="ECO:0007669"/>
    <property type="project" value="UniProtKB-SubCell"/>
</dbReference>
<dbReference type="NCBIfam" id="TIGR02492">
    <property type="entry name" value="flgK_ends"/>
    <property type="match status" value="1"/>
</dbReference>
<feature type="domain" description="Flagellar hook-associated protein FlgK helical" evidence="10">
    <location>
        <begin position="95"/>
        <end position="321"/>
    </location>
</feature>
<dbReference type="GO" id="GO:0005198">
    <property type="term" value="F:structural molecule activity"/>
    <property type="evidence" value="ECO:0007669"/>
    <property type="project" value="InterPro"/>
</dbReference>
<reference evidence="11 12" key="1">
    <citation type="submission" date="2015-11" db="EMBL/GenBank/DDBJ databases">
        <title>Genomic analysis of 38 Legionella species identifies large and diverse effector repertoires.</title>
        <authorList>
            <person name="Burstein D."/>
            <person name="Amaro F."/>
            <person name="Zusman T."/>
            <person name="Lifshitz Z."/>
            <person name="Cohen O."/>
            <person name="Gilbert J.A."/>
            <person name="Pupko T."/>
            <person name="Shuman H.A."/>
            <person name="Segal G."/>
        </authorList>
    </citation>
    <scope>NUCLEOTIDE SEQUENCE [LARGE SCALE GENOMIC DNA]</scope>
    <source>
        <strain evidence="11 12">ATCC 700990</strain>
    </source>
</reference>
<evidence type="ECO:0000259" key="9">
    <source>
        <dbReference type="Pfam" id="PF21158"/>
    </source>
</evidence>
<proteinExistence type="inferred from homology"/>
<dbReference type="SUPFAM" id="SSF64518">
    <property type="entry name" value="Phase 1 flagellin"/>
    <property type="match status" value="2"/>
</dbReference>
<evidence type="ECO:0000256" key="7">
    <source>
        <dbReference type="SAM" id="Coils"/>
    </source>
</evidence>
<dbReference type="InterPro" id="IPR010930">
    <property type="entry name" value="Flg_bb/hook_C_dom"/>
</dbReference>
<dbReference type="InterPro" id="IPR053927">
    <property type="entry name" value="FlgK_helical"/>
</dbReference>
<feature type="coiled-coil region" evidence="7">
    <location>
        <begin position="138"/>
        <end position="183"/>
    </location>
</feature>
<dbReference type="GO" id="GO:0009424">
    <property type="term" value="C:bacterial-type flagellum hook"/>
    <property type="evidence" value="ECO:0007669"/>
    <property type="project" value="InterPro"/>
</dbReference>
<keyword evidence="7" id="KW-0175">Coiled coil</keyword>
<dbReference type="STRING" id="1212489.Ldro_1866"/>
<evidence type="ECO:0000313" key="12">
    <source>
        <dbReference type="Proteomes" id="UP000054736"/>
    </source>
</evidence>